<organism evidence="1 2">
    <name type="scientific">Burkholderia mayonis</name>
    <dbReference type="NCBI Taxonomy" id="1385591"/>
    <lineage>
        <taxon>Bacteria</taxon>
        <taxon>Pseudomonadati</taxon>
        <taxon>Pseudomonadota</taxon>
        <taxon>Betaproteobacteria</taxon>
        <taxon>Burkholderiales</taxon>
        <taxon>Burkholderiaceae</taxon>
        <taxon>Burkholderia</taxon>
        <taxon>pseudomallei group</taxon>
    </lineage>
</organism>
<name>A0A1B4G163_9BURK</name>
<evidence type="ECO:0000313" key="1">
    <source>
        <dbReference type="EMBL" id="AOJ09656.1"/>
    </source>
</evidence>
<proteinExistence type="predicted"/>
<dbReference type="RefSeq" id="WP_066491659.1">
    <property type="nucleotide sequence ID" value="NZ_CP013389.1"/>
</dbReference>
<evidence type="ECO:0000313" key="2">
    <source>
        <dbReference type="Proteomes" id="UP000067711"/>
    </source>
</evidence>
<reference evidence="1 2" key="1">
    <citation type="submission" date="2015-12" db="EMBL/GenBank/DDBJ databases">
        <title>Diversity of Burkholderia near neighbor genomes.</title>
        <authorList>
            <person name="Sahl J."/>
            <person name="Wagner D."/>
            <person name="Keim P."/>
        </authorList>
    </citation>
    <scope>NUCLEOTIDE SEQUENCE [LARGE SCALE GENOMIC DNA]</scope>
    <source>
        <strain evidence="1 2">BDU8</strain>
    </source>
</reference>
<gene>
    <name evidence="1" type="ORF">WS71_20310</name>
</gene>
<dbReference type="Proteomes" id="UP000067711">
    <property type="component" value="Chromosome 1"/>
</dbReference>
<protein>
    <submittedName>
        <fullName evidence="1">Uncharacterized protein</fullName>
    </submittedName>
</protein>
<accession>A0A1B4G163</accession>
<dbReference type="AlphaFoldDB" id="A0A1B4G163"/>
<dbReference type="EMBL" id="CP013389">
    <property type="protein sequence ID" value="AOJ09656.1"/>
    <property type="molecule type" value="Genomic_DNA"/>
</dbReference>
<sequence length="155" mass="15806">MALLQSLWATGQHLAPVSCEYGGVVAELFEFTLPATPLAVNDIIELAVLPATNVPVDAIIVSDKLDSGASAAIAFDVGIMSGAVGDKDNSRTCGAELFSAATAGRTGGTARASFTSAFTIEPTGNHRSIGLKITAAAATQVASAKVRLLLQYRAA</sequence>